<dbReference type="FunCoup" id="T0RW51">
    <property type="interactions" value="21"/>
</dbReference>
<name>T0RW51_SAPDV</name>
<accession>T0RW51</accession>
<dbReference type="OMA" id="AQKISNC"/>
<evidence type="ECO:0000313" key="8">
    <source>
        <dbReference type="Proteomes" id="UP000030762"/>
    </source>
</evidence>
<dbReference type="RefSeq" id="XP_008611938.1">
    <property type="nucleotide sequence ID" value="XM_008613716.1"/>
</dbReference>
<dbReference type="EMBL" id="JH767154">
    <property type="protein sequence ID" value="EQC34532.1"/>
    <property type="molecule type" value="Genomic_DNA"/>
</dbReference>
<dbReference type="GeneID" id="19948587"/>
<comment type="subcellular location">
    <subcellularLocation>
        <location evidence="1">Membrane</location>
        <topology evidence="1">Multi-pass membrane protein</topology>
    </subcellularLocation>
</comment>
<feature type="transmembrane region" description="Helical" evidence="6">
    <location>
        <begin position="37"/>
        <end position="56"/>
    </location>
</feature>
<dbReference type="OrthoDB" id="1277691at2759"/>
<feature type="transmembrane region" description="Helical" evidence="6">
    <location>
        <begin position="118"/>
        <end position="138"/>
    </location>
</feature>
<keyword evidence="5 6" id="KW-0472">Membrane</keyword>
<dbReference type="PANTHER" id="PTHR23291">
    <property type="entry name" value="BAX INHIBITOR-RELATED"/>
    <property type="match status" value="1"/>
</dbReference>
<dbReference type="VEuPathDB" id="FungiDB:SDRG_07860"/>
<evidence type="ECO:0000256" key="1">
    <source>
        <dbReference type="ARBA" id="ARBA00004141"/>
    </source>
</evidence>
<evidence type="ECO:0000256" key="2">
    <source>
        <dbReference type="ARBA" id="ARBA00010350"/>
    </source>
</evidence>
<evidence type="ECO:0000313" key="7">
    <source>
        <dbReference type="EMBL" id="EQC34532.1"/>
    </source>
</evidence>
<dbReference type="InParanoid" id="T0RW51"/>
<dbReference type="eggNOG" id="KOG1629">
    <property type="taxonomic scope" value="Eukaryota"/>
</dbReference>
<feature type="transmembrane region" description="Helical" evidence="6">
    <location>
        <begin position="62"/>
        <end position="81"/>
    </location>
</feature>
<dbReference type="RefSeq" id="XP_008611939.1">
    <property type="nucleotide sequence ID" value="XM_008613717.1"/>
</dbReference>
<feature type="transmembrane region" description="Helical" evidence="6">
    <location>
        <begin position="172"/>
        <end position="192"/>
    </location>
</feature>
<dbReference type="EMBL" id="JH767154">
    <property type="protein sequence ID" value="EQC34533.1"/>
    <property type="molecule type" value="Genomic_DNA"/>
</dbReference>
<keyword evidence="8" id="KW-1185">Reference proteome</keyword>
<evidence type="ECO:0000256" key="6">
    <source>
        <dbReference type="RuleBase" id="RU004379"/>
    </source>
</evidence>
<keyword evidence="3 6" id="KW-0812">Transmembrane</keyword>
<evidence type="ECO:0000256" key="5">
    <source>
        <dbReference type="ARBA" id="ARBA00023136"/>
    </source>
</evidence>
<dbReference type="Pfam" id="PF01027">
    <property type="entry name" value="Bax1-I"/>
    <property type="match status" value="1"/>
</dbReference>
<feature type="transmembrane region" description="Helical" evidence="6">
    <location>
        <begin position="145"/>
        <end position="166"/>
    </location>
</feature>
<dbReference type="PANTHER" id="PTHR23291:SF32">
    <property type="entry name" value="BAX INHIBITOR 1"/>
    <property type="match status" value="1"/>
</dbReference>
<protein>
    <recommendedName>
        <fullName evidence="9">Bax inhibitor 1</fullName>
    </recommendedName>
</protein>
<feature type="transmembrane region" description="Helical" evidence="6">
    <location>
        <begin position="88"/>
        <end position="112"/>
    </location>
</feature>
<reference evidence="7 8" key="1">
    <citation type="submission" date="2012-04" db="EMBL/GenBank/DDBJ databases">
        <title>The Genome Sequence of Saprolegnia declina VS20.</title>
        <authorList>
            <consortium name="The Broad Institute Genome Sequencing Platform"/>
            <person name="Russ C."/>
            <person name="Nusbaum C."/>
            <person name="Tyler B."/>
            <person name="van West P."/>
            <person name="Dieguez-Uribeondo J."/>
            <person name="de Bruijn I."/>
            <person name="Tripathy S."/>
            <person name="Jiang R."/>
            <person name="Young S.K."/>
            <person name="Zeng Q."/>
            <person name="Gargeya S."/>
            <person name="Fitzgerald M."/>
            <person name="Haas B."/>
            <person name="Abouelleil A."/>
            <person name="Alvarado L."/>
            <person name="Arachchi H.M."/>
            <person name="Berlin A."/>
            <person name="Chapman S.B."/>
            <person name="Goldberg J."/>
            <person name="Griggs A."/>
            <person name="Gujja S."/>
            <person name="Hansen M."/>
            <person name="Howarth C."/>
            <person name="Imamovic A."/>
            <person name="Larimer J."/>
            <person name="McCowen C."/>
            <person name="Montmayeur A."/>
            <person name="Murphy C."/>
            <person name="Neiman D."/>
            <person name="Pearson M."/>
            <person name="Priest M."/>
            <person name="Roberts A."/>
            <person name="Saif S."/>
            <person name="Shea T."/>
            <person name="Sisk P."/>
            <person name="Sykes S."/>
            <person name="Wortman J."/>
            <person name="Nusbaum C."/>
            <person name="Birren B."/>
        </authorList>
    </citation>
    <scope>NUCLEOTIDE SEQUENCE [LARGE SCALE GENOMIC DNA]</scope>
    <source>
        <strain evidence="7 8">VS20</strain>
    </source>
</reference>
<gene>
    <name evidence="7" type="ORF">SDRG_07860</name>
</gene>
<evidence type="ECO:0000256" key="4">
    <source>
        <dbReference type="ARBA" id="ARBA00022989"/>
    </source>
</evidence>
<proteinExistence type="inferred from homology"/>
<comment type="similarity">
    <text evidence="2 6">Belongs to the BI1 family.</text>
</comment>
<dbReference type="InterPro" id="IPR006214">
    <property type="entry name" value="Bax_inhibitor_1-related"/>
</dbReference>
<evidence type="ECO:0000256" key="3">
    <source>
        <dbReference type="ARBA" id="ARBA00022692"/>
    </source>
</evidence>
<dbReference type="STRING" id="1156394.T0RW51"/>
<sequence>MQSKVTEVVKPVAVGGFDLAALLSTNDIEPRVQRHLVRVYVTLAAAVGAAAAGVGLDIACGLAGYTTAILVFVLVLALYLVPKAKFALRLCVLLTLATCWGANLGGLVQHALATDASIVAMAFVGSTVVFGCFTLSALLERRRTYLFLGAFAGSAILGLVLIALVNTFVRSAAMYSLELYGGLLLFCFYVLFDTQLIVEKASSGDDNVIGHAFELFLDFVNLFVRVLIILLKKRADDDSVV</sequence>
<organism evidence="7 8">
    <name type="scientific">Saprolegnia diclina (strain VS20)</name>
    <dbReference type="NCBI Taxonomy" id="1156394"/>
    <lineage>
        <taxon>Eukaryota</taxon>
        <taxon>Sar</taxon>
        <taxon>Stramenopiles</taxon>
        <taxon>Oomycota</taxon>
        <taxon>Saprolegniomycetes</taxon>
        <taxon>Saprolegniales</taxon>
        <taxon>Saprolegniaceae</taxon>
        <taxon>Saprolegnia</taxon>
    </lineage>
</organism>
<dbReference type="GO" id="GO:0016020">
    <property type="term" value="C:membrane"/>
    <property type="evidence" value="ECO:0007669"/>
    <property type="project" value="UniProtKB-SubCell"/>
</dbReference>
<evidence type="ECO:0008006" key="9">
    <source>
        <dbReference type="Google" id="ProtNLM"/>
    </source>
</evidence>
<keyword evidence="4 6" id="KW-1133">Transmembrane helix</keyword>
<dbReference type="AlphaFoldDB" id="T0RW51"/>
<dbReference type="Proteomes" id="UP000030762">
    <property type="component" value="Unassembled WGS sequence"/>
</dbReference>